<proteinExistence type="predicted"/>
<dbReference type="AlphaFoldDB" id="B7K467"/>
<accession>B7K467</accession>
<organism evidence="2 3">
    <name type="scientific">Rippkaea orientalis (strain PCC 8801 / RF-1)</name>
    <name type="common">Cyanothece sp. (strain PCC 8801)</name>
    <dbReference type="NCBI Taxonomy" id="41431"/>
    <lineage>
        <taxon>Bacteria</taxon>
        <taxon>Bacillati</taxon>
        <taxon>Cyanobacteriota</taxon>
        <taxon>Cyanophyceae</taxon>
        <taxon>Oscillatoriophycideae</taxon>
        <taxon>Chroococcales</taxon>
        <taxon>Aphanothecaceae</taxon>
        <taxon>Rippkaea</taxon>
        <taxon>Rippkaea orientalis</taxon>
    </lineage>
</organism>
<gene>
    <name evidence="2" type="ordered locus">PCC8801_3823</name>
</gene>
<reference evidence="3" key="1">
    <citation type="journal article" date="2011" name="MBio">
        <title>Novel metabolic attributes of the genus Cyanothece, comprising a group of unicellular nitrogen-fixing Cyanobacteria.</title>
        <authorList>
            <person name="Bandyopadhyay A."/>
            <person name="Elvitigala T."/>
            <person name="Welsh E."/>
            <person name="Stockel J."/>
            <person name="Liberton M."/>
            <person name="Min H."/>
            <person name="Sherman L.A."/>
            <person name="Pakrasi H.B."/>
        </authorList>
    </citation>
    <scope>NUCLEOTIDE SEQUENCE [LARGE SCALE GENOMIC DNA]</scope>
    <source>
        <strain evidence="3">PCC 8801</strain>
    </source>
</reference>
<keyword evidence="3" id="KW-1185">Reference proteome</keyword>
<keyword evidence="1" id="KW-0472">Membrane</keyword>
<evidence type="ECO:0000313" key="2">
    <source>
        <dbReference type="EMBL" id="ACK67773.1"/>
    </source>
</evidence>
<dbReference type="EMBL" id="CP001287">
    <property type="protein sequence ID" value="ACK67773.1"/>
    <property type="molecule type" value="Genomic_DNA"/>
</dbReference>
<evidence type="ECO:0008006" key="4">
    <source>
        <dbReference type="Google" id="ProtNLM"/>
    </source>
</evidence>
<protein>
    <recommendedName>
        <fullName evidence="4">PEP-CTERM protein-sorting domain-containing protein</fullName>
    </recommendedName>
</protein>
<dbReference type="NCBIfam" id="TIGR04155">
    <property type="entry name" value="cyano_PEP"/>
    <property type="match status" value="1"/>
</dbReference>
<dbReference type="HOGENOM" id="CLU_1233364_0_0_3"/>
<name>B7K467_RIPO1</name>
<dbReference type="OrthoDB" id="7052168at2"/>
<dbReference type="InterPro" id="IPR026374">
    <property type="entry name" value="Cyano_PEP"/>
</dbReference>
<keyword evidence="1" id="KW-0812">Transmembrane</keyword>
<sequence>MIDQPLTVKFLGLIIPILSILIGIKDTNAMVLTPVVNTSIQDGGRSGIISYGNANGQGDFFSSPGFLRNTTSIENRAIIEFDISSFQNASILNAMLDFDLRVNNSGGSQVRQFDVYVYAGNGGVELSDFSATNLALTPRISLSLPQSQQSYNFNITNILQNFTDNEVDFIGFVVDPIGTNNFPTILENSKLTVTAIAVVPEPLTILGVVTAIGFGTFFKQKLSN</sequence>
<keyword evidence="1" id="KW-1133">Transmembrane helix</keyword>
<evidence type="ECO:0000313" key="3">
    <source>
        <dbReference type="Proteomes" id="UP000008204"/>
    </source>
</evidence>
<feature type="transmembrane region" description="Helical" evidence="1">
    <location>
        <begin position="6"/>
        <end position="24"/>
    </location>
</feature>
<dbReference type="KEGG" id="cyp:PCC8801_3823"/>
<evidence type="ECO:0000256" key="1">
    <source>
        <dbReference type="SAM" id="Phobius"/>
    </source>
</evidence>
<dbReference type="RefSeq" id="WP_012597031.1">
    <property type="nucleotide sequence ID" value="NC_011726.1"/>
</dbReference>
<dbReference type="Proteomes" id="UP000008204">
    <property type="component" value="Chromosome"/>
</dbReference>